<evidence type="ECO:0000256" key="1">
    <source>
        <dbReference type="ARBA" id="ARBA00004442"/>
    </source>
</evidence>
<comment type="similarity">
    <text evidence="2">Belongs to the SusD family.</text>
</comment>
<feature type="domain" description="SusD-like N-terminal" evidence="7">
    <location>
        <begin position="25"/>
        <end position="228"/>
    </location>
</feature>
<evidence type="ECO:0000259" key="6">
    <source>
        <dbReference type="Pfam" id="PF07980"/>
    </source>
</evidence>
<dbReference type="InterPro" id="IPR033985">
    <property type="entry name" value="SusD-like_N"/>
</dbReference>
<dbReference type="PROSITE" id="PS51257">
    <property type="entry name" value="PROKAR_LIPOPROTEIN"/>
    <property type="match status" value="1"/>
</dbReference>
<gene>
    <name evidence="8" type="ORF">E2605_08300</name>
</gene>
<name>A0A4Y8L6X7_9BACT</name>
<evidence type="ECO:0000256" key="3">
    <source>
        <dbReference type="ARBA" id="ARBA00022729"/>
    </source>
</evidence>
<evidence type="ECO:0000256" key="5">
    <source>
        <dbReference type="ARBA" id="ARBA00023237"/>
    </source>
</evidence>
<protein>
    <submittedName>
        <fullName evidence="8">RagB/SusD family nutrient uptake outer membrane protein</fullName>
    </submittedName>
</protein>
<dbReference type="Gene3D" id="1.25.40.390">
    <property type="match status" value="1"/>
</dbReference>
<feature type="domain" description="RagB/SusD" evidence="6">
    <location>
        <begin position="348"/>
        <end position="448"/>
    </location>
</feature>
<evidence type="ECO:0000259" key="7">
    <source>
        <dbReference type="Pfam" id="PF14322"/>
    </source>
</evidence>
<dbReference type="STRING" id="1121485.GCA_000426485_02854"/>
<keyword evidence="4" id="KW-0472">Membrane</keyword>
<evidence type="ECO:0000313" key="8">
    <source>
        <dbReference type="EMBL" id="TFD96810.1"/>
    </source>
</evidence>
<dbReference type="GO" id="GO:0009279">
    <property type="term" value="C:cell outer membrane"/>
    <property type="evidence" value="ECO:0007669"/>
    <property type="project" value="UniProtKB-SubCell"/>
</dbReference>
<dbReference type="OrthoDB" id="729505at2"/>
<dbReference type="AlphaFoldDB" id="A0A4Y8L6X7"/>
<evidence type="ECO:0000256" key="4">
    <source>
        <dbReference type="ARBA" id="ARBA00023136"/>
    </source>
</evidence>
<dbReference type="Pfam" id="PF14322">
    <property type="entry name" value="SusD-like_3"/>
    <property type="match status" value="1"/>
</dbReference>
<keyword evidence="3" id="KW-0732">Signal</keyword>
<proteinExistence type="inferred from homology"/>
<dbReference type="Pfam" id="PF07980">
    <property type="entry name" value="SusD_RagB"/>
    <property type="match status" value="1"/>
</dbReference>
<dbReference type="EMBL" id="SOML01000004">
    <property type="protein sequence ID" value="TFD96810.1"/>
    <property type="molecule type" value="Genomic_DNA"/>
</dbReference>
<comment type="caution">
    <text evidence="8">The sequence shown here is derived from an EMBL/GenBank/DDBJ whole genome shotgun (WGS) entry which is preliminary data.</text>
</comment>
<keyword evidence="9" id="KW-1185">Reference proteome</keyword>
<dbReference type="SUPFAM" id="SSF48452">
    <property type="entry name" value="TPR-like"/>
    <property type="match status" value="1"/>
</dbReference>
<accession>A0A4Y8L6X7</accession>
<evidence type="ECO:0000256" key="2">
    <source>
        <dbReference type="ARBA" id="ARBA00006275"/>
    </source>
</evidence>
<dbReference type="Proteomes" id="UP000297861">
    <property type="component" value="Unassembled WGS sequence"/>
</dbReference>
<sequence length="470" mass="53214">MKTYILKTRILAVFSAVLFLTSCSDYLDILPKGKKIPTTLADFEAFIRDEYSNQRVDVANAINLLNDRYQTNANLNYYELTKANYMWDESADRIYLNNSDESAYYTTYQSISSCNLIIEHAPTATEGTDTEKNQLIAYAKVLRAMNYFNVVNFYADTYQESTAASKGGVPLITNADINAAYKQGNVKETYDFILNDVNEALPFLKSTSPTPLHPNIGAAYAFLARVYLQMSNYTEALKYADLALTENGELYDWVSYYAQYKERIENPDLYTTMPSPTNYYYVENYNFRHGATSYSSTENPISVERQAQFENGDARAAMRWKKRTIGSETYCVSTTQGFFNNGGMTTVEVYLIKAECLARTGSIDEAMNILNKVRKTRILADKYTALTASTEEKAIEYIRLTKDNEMILTIVPFIDARRYNLDAKYARTLTKVVDGKTLTLSPTSHLWTMPFPNGAVKNPGNGTITQNVAK</sequence>
<evidence type="ECO:0000313" key="9">
    <source>
        <dbReference type="Proteomes" id="UP000297861"/>
    </source>
</evidence>
<dbReference type="InterPro" id="IPR012944">
    <property type="entry name" value="SusD_RagB_dom"/>
</dbReference>
<reference evidence="8 9" key="1">
    <citation type="submission" date="2019-03" db="EMBL/GenBank/DDBJ databases">
        <title>San Antonio Military Medical Center submission to MRSN (WRAIR), pending publication.</title>
        <authorList>
            <person name="Blyth D.M."/>
            <person name="Mccarthy S.L."/>
            <person name="Schall S.E."/>
            <person name="Stam J.A."/>
            <person name="Ong A.C."/>
            <person name="Mcgann P.T."/>
        </authorList>
    </citation>
    <scope>NUCLEOTIDE SEQUENCE [LARGE SCALE GENOMIC DNA]</scope>
    <source>
        <strain evidence="8 9">MRSN571793</strain>
    </source>
</reference>
<keyword evidence="5" id="KW-0998">Cell outer membrane</keyword>
<comment type="subcellular location">
    <subcellularLocation>
        <location evidence="1">Cell outer membrane</location>
    </subcellularLocation>
</comment>
<organism evidence="8 9">
    <name type="scientific">Dysgonomonas capnocytophagoides</name>
    <dbReference type="NCBI Taxonomy" id="45254"/>
    <lineage>
        <taxon>Bacteria</taxon>
        <taxon>Pseudomonadati</taxon>
        <taxon>Bacteroidota</taxon>
        <taxon>Bacteroidia</taxon>
        <taxon>Bacteroidales</taxon>
        <taxon>Dysgonomonadaceae</taxon>
        <taxon>Dysgonomonas</taxon>
    </lineage>
</organism>
<dbReference type="RefSeq" id="WP_134436097.1">
    <property type="nucleotide sequence ID" value="NZ_SOML01000004.1"/>
</dbReference>
<dbReference type="InterPro" id="IPR011990">
    <property type="entry name" value="TPR-like_helical_dom_sf"/>
</dbReference>